<dbReference type="CDD" id="cd00085">
    <property type="entry name" value="HNHc"/>
    <property type="match status" value="1"/>
</dbReference>
<sequence>MRVTTLKPRIQAANLSRIQAAPNVAVERKRGYAGVKDRERIRARDCGLCQACKREGKVTLGVDVDHIRPLWEGGSDDDDNKELLCTPHHEAKTAAEAARRAGGG</sequence>
<comment type="caution">
    <text evidence="2">The sequence shown here is derived from an EMBL/GenBank/DDBJ whole genome shotgun (WGS) entry which is preliminary data.</text>
</comment>
<dbReference type="SMART" id="SM00507">
    <property type="entry name" value="HNHc"/>
    <property type="match status" value="1"/>
</dbReference>
<proteinExistence type="predicted"/>
<dbReference type="Gene3D" id="1.10.30.50">
    <property type="match status" value="1"/>
</dbReference>
<dbReference type="EMBL" id="JANUHB010000002">
    <property type="protein sequence ID" value="MCS0808675.1"/>
    <property type="molecule type" value="Genomic_DNA"/>
</dbReference>
<evidence type="ECO:0000259" key="1">
    <source>
        <dbReference type="SMART" id="SM00507"/>
    </source>
</evidence>
<keyword evidence="2" id="KW-0255">Endonuclease</keyword>
<keyword evidence="3" id="KW-1185">Reference proteome</keyword>
<dbReference type="InterPro" id="IPR002711">
    <property type="entry name" value="HNH"/>
</dbReference>
<gene>
    <name evidence="2" type="ORF">NX774_12165</name>
</gene>
<name>A0ABT2DBJ9_9BURK</name>
<dbReference type="Proteomes" id="UP001206126">
    <property type="component" value="Unassembled WGS sequence"/>
</dbReference>
<accession>A0ABT2DBJ9</accession>
<evidence type="ECO:0000313" key="2">
    <source>
        <dbReference type="EMBL" id="MCS0808675.1"/>
    </source>
</evidence>
<organism evidence="2 3">
    <name type="scientific">Massilia agilis</name>
    <dbReference type="NCBI Taxonomy" id="1811226"/>
    <lineage>
        <taxon>Bacteria</taxon>
        <taxon>Pseudomonadati</taxon>
        <taxon>Pseudomonadota</taxon>
        <taxon>Betaproteobacteria</taxon>
        <taxon>Burkholderiales</taxon>
        <taxon>Oxalobacteraceae</taxon>
        <taxon>Telluria group</taxon>
        <taxon>Massilia</taxon>
    </lineage>
</organism>
<dbReference type="Pfam" id="PF01844">
    <property type="entry name" value="HNH"/>
    <property type="match status" value="1"/>
</dbReference>
<dbReference type="RefSeq" id="WP_258822439.1">
    <property type="nucleotide sequence ID" value="NZ_JANUHB010000002.1"/>
</dbReference>
<evidence type="ECO:0000313" key="3">
    <source>
        <dbReference type="Proteomes" id="UP001206126"/>
    </source>
</evidence>
<protein>
    <submittedName>
        <fullName evidence="2">HNH endonuclease</fullName>
    </submittedName>
</protein>
<keyword evidence="2" id="KW-0378">Hydrolase</keyword>
<dbReference type="GO" id="GO:0004519">
    <property type="term" value="F:endonuclease activity"/>
    <property type="evidence" value="ECO:0007669"/>
    <property type="project" value="UniProtKB-KW"/>
</dbReference>
<dbReference type="InterPro" id="IPR003615">
    <property type="entry name" value="HNH_nuc"/>
</dbReference>
<keyword evidence="2" id="KW-0540">Nuclease</keyword>
<feature type="domain" description="HNH nuclease" evidence="1">
    <location>
        <begin position="36"/>
        <end position="90"/>
    </location>
</feature>
<reference evidence="2 3" key="1">
    <citation type="submission" date="2022-08" db="EMBL/GenBank/DDBJ databases">
        <title>Reclassification of Massilia species as members of the genera Telluria, Duganella, Pseudoduganella, Mokoshia gen. nov. and Zemynaea gen. nov. using orthogonal and non-orthogonal genome-based approaches.</title>
        <authorList>
            <person name="Bowman J.P."/>
        </authorList>
    </citation>
    <scope>NUCLEOTIDE SEQUENCE [LARGE SCALE GENOMIC DNA]</scope>
    <source>
        <strain evidence="2 3">JCM 31605</strain>
    </source>
</reference>